<sequence>MKIAIIGGSIAGCAVALLLKDKFDVTIFERSKDLKSRGAGITISKELLQTLISKDLLDKETMVYSSSTRSFYCQLPSKPDYGHCLWNQNISIVSLHWDTLFLNLRKRIPDKLYKNECRIIDVKLKDGESSQVILASGETQEFDLIIFADGSQSMGRKLISESSQLTYSGYVAWRGILDFDLIKDKSPFINNTPYYCFNNGHLLAYPVNHDDIKKLNWVLYEKLPIEDLDSLGQTTQIDFSETATTHLHQLANSKLPKAIAQIIINTKSPFMQKIVDVGVERLITKAGLLLGDSSVVLRPHVGSGASLAIQDALNLREQLDIYDNISQAIAQWEKHTLPNRLSTYALSKRIGDALVLNPSLWQGMDESKMDIWWEQIILGEKWYTTNEQVTPSYVV</sequence>
<dbReference type="SUPFAM" id="SSF54373">
    <property type="entry name" value="FAD-linked reductases, C-terminal domain"/>
    <property type="match status" value="1"/>
</dbReference>
<dbReference type="STRING" id="658187.LDG_6464"/>
<keyword evidence="3" id="KW-1185">Reference proteome</keyword>
<dbReference type="Gene3D" id="3.30.9.30">
    <property type="match status" value="1"/>
</dbReference>
<dbReference type="InterPro" id="IPR053212">
    <property type="entry name" value="DHP_3-monooxygenase"/>
</dbReference>
<dbReference type="Gene3D" id="3.50.50.60">
    <property type="entry name" value="FAD/NAD(P)-binding domain"/>
    <property type="match status" value="1"/>
</dbReference>
<reference evidence="2 3" key="1">
    <citation type="journal article" date="2011" name="BMC Genomics">
        <title>Insight into cross-talk between intra-amoebal pathogens.</title>
        <authorList>
            <person name="Gimenez G."/>
            <person name="Bertelli C."/>
            <person name="Moliner C."/>
            <person name="Robert C."/>
            <person name="Raoult D."/>
            <person name="Fournier P.E."/>
            <person name="Greub G."/>
        </authorList>
    </citation>
    <scope>NUCLEOTIDE SEQUENCE [LARGE SCALE GENOMIC DNA]</scope>
    <source>
        <strain evidence="2 3">LLAP12</strain>
    </source>
</reference>
<dbReference type="PRINTS" id="PR00420">
    <property type="entry name" value="RNGMNOXGNASE"/>
</dbReference>
<name>G9EMJ7_9GAMM</name>
<protein>
    <recommendedName>
        <fullName evidence="1">2,6-dihydroxypyridine 3-monooxygenase substrate binding domain-containing protein</fullName>
    </recommendedName>
</protein>
<feature type="domain" description="2,6-dihydroxypyridine 3-monooxygenase substrate binding" evidence="1">
    <location>
        <begin position="167"/>
        <end position="276"/>
    </location>
</feature>
<dbReference type="PANTHER" id="PTHR47469">
    <property type="entry name" value="MONOOXYGENASE-LIKE"/>
    <property type="match status" value="1"/>
</dbReference>
<dbReference type="InterPro" id="IPR054707">
    <property type="entry name" value="DhpH_subs-bd"/>
</dbReference>
<dbReference type="SUPFAM" id="SSF51905">
    <property type="entry name" value="FAD/NAD(P)-binding domain"/>
    <property type="match status" value="1"/>
</dbReference>
<dbReference type="Pfam" id="PF22607">
    <property type="entry name" value="FAD_binding-like"/>
    <property type="match status" value="1"/>
</dbReference>
<dbReference type="AlphaFoldDB" id="G9EMJ7"/>
<accession>G9EMJ7</accession>
<dbReference type="Proteomes" id="UP000002770">
    <property type="component" value="Unassembled WGS sequence"/>
</dbReference>
<organism evidence="2 3">
    <name type="scientific">Legionella drancourtii LLAP12</name>
    <dbReference type="NCBI Taxonomy" id="658187"/>
    <lineage>
        <taxon>Bacteria</taxon>
        <taxon>Pseudomonadati</taxon>
        <taxon>Pseudomonadota</taxon>
        <taxon>Gammaproteobacteria</taxon>
        <taxon>Legionellales</taxon>
        <taxon>Legionellaceae</taxon>
        <taxon>Legionella</taxon>
    </lineage>
</organism>
<dbReference type="InterPro" id="IPR036188">
    <property type="entry name" value="FAD/NAD-bd_sf"/>
</dbReference>
<gene>
    <name evidence="2" type="ORF">LDG_6464</name>
</gene>
<dbReference type="OrthoDB" id="9782160at2"/>
<dbReference type="InParanoid" id="G9EMJ7"/>
<dbReference type="eggNOG" id="COG0654">
    <property type="taxonomic scope" value="Bacteria"/>
</dbReference>
<dbReference type="EMBL" id="JH413813">
    <property type="protein sequence ID" value="EHL31533.1"/>
    <property type="molecule type" value="Genomic_DNA"/>
</dbReference>
<evidence type="ECO:0000313" key="3">
    <source>
        <dbReference type="Proteomes" id="UP000002770"/>
    </source>
</evidence>
<evidence type="ECO:0000259" key="1">
    <source>
        <dbReference type="Pfam" id="PF22607"/>
    </source>
</evidence>
<dbReference type="HOGENOM" id="CLU_009665_0_1_6"/>
<dbReference type="RefSeq" id="WP_006870395.1">
    <property type="nucleotide sequence ID" value="NZ_JH413813.1"/>
</dbReference>
<evidence type="ECO:0000313" key="2">
    <source>
        <dbReference type="EMBL" id="EHL31533.1"/>
    </source>
</evidence>
<dbReference type="PANTHER" id="PTHR47469:SF2">
    <property type="entry name" value="OS06G0597600 PROTEIN"/>
    <property type="match status" value="1"/>
</dbReference>
<proteinExistence type="predicted"/>